<proteinExistence type="predicted"/>
<dbReference type="AlphaFoldDB" id="A0AB34FXZ1"/>
<accession>A0AB34FXZ1</accession>
<evidence type="ECO:0000256" key="1">
    <source>
        <dbReference type="SAM" id="MobiDB-lite"/>
    </source>
</evidence>
<sequence length="72" mass="8296">MSDPVDGPPDALMSLKFTEVGKTHELFDCLWDLEYVVHFRRLETGSRRWWDEKDFSSESDSASDSEPKPDAC</sequence>
<keyword evidence="3" id="KW-1185">Reference proteome</keyword>
<evidence type="ECO:0000313" key="3">
    <source>
        <dbReference type="Proteomes" id="UP001163105"/>
    </source>
</evidence>
<feature type="region of interest" description="Disordered" evidence="1">
    <location>
        <begin position="53"/>
        <end position="72"/>
    </location>
</feature>
<gene>
    <name evidence="2" type="ORF">O9K51_02165</name>
</gene>
<reference evidence="2" key="1">
    <citation type="submission" date="2023-01" db="EMBL/GenBank/DDBJ databases">
        <title>The growth and conidiation of Purpureocillium lavendulum are regulated by nitrogen source and histone H3K14 acetylation.</title>
        <authorList>
            <person name="Tang P."/>
            <person name="Han J."/>
            <person name="Zhang C."/>
            <person name="Tang P."/>
            <person name="Qi F."/>
            <person name="Zhang K."/>
            <person name="Liang L."/>
        </authorList>
    </citation>
    <scope>NUCLEOTIDE SEQUENCE</scope>
    <source>
        <strain evidence="2">YMF1.00683</strain>
    </source>
</reference>
<dbReference type="Proteomes" id="UP001163105">
    <property type="component" value="Unassembled WGS sequence"/>
</dbReference>
<organism evidence="2 3">
    <name type="scientific">Purpureocillium lavendulum</name>
    <dbReference type="NCBI Taxonomy" id="1247861"/>
    <lineage>
        <taxon>Eukaryota</taxon>
        <taxon>Fungi</taxon>
        <taxon>Dikarya</taxon>
        <taxon>Ascomycota</taxon>
        <taxon>Pezizomycotina</taxon>
        <taxon>Sordariomycetes</taxon>
        <taxon>Hypocreomycetidae</taxon>
        <taxon>Hypocreales</taxon>
        <taxon>Ophiocordycipitaceae</taxon>
        <taxon>Purpureocillium</taxon>
    </lineage>
</organism>
<comment type="caution">
    <text evidence="2">The sequence shown here is derived from an EMBL/GenBank/DDBJ whole genome shotgun (WGS) entry which is preliminary data.</text>
</comment>
<evidence type="ECO:0000313" key="2">
    <source>
        <dbReference type="EMBL" id="KAJ6443779.1"/>
    </source>
</evidence>
<protein>
    <submittedName>
        <fullName evidence="2">Uncharacterized protein</fullName>
    </submittedName>
</protein>
<name>A0AB34FXZ1_9HYPO</name>
<dbReference type="EMBL" id="JAQHRD010000002">
    <property type="protein sequence ID" value="KAJ6443779.1"/>
    <property type="molecule type" value="Genomic_DNA"/>
</dbReference>